<protein>
    <recommendedName>
        <fullName evidence="8">Mannose-P-dolichol utilization defect 1 protein homolog</fullName>
    </recommendedName>
</protein>
<keyword evidence="11" id="KW-1185">Reference proteome</keyword>
<evidence type="ECO:0000256" key="6">
    <source>
        <dbReference type="ARBA" id="ARBA00023136"/>
    </source>
</evidence>
<feature type="transmembrane region" description="Helical" evidence="9">
    <location>
        <begin position="103"/>
        <end position="121"/>
    </location>
</feature>
<evidence type="ECO:0000256" key="9">
    <source>
        <dbReference type="SAM" id="Phobius"/>
    </source>
</evidence>
<evidence type="ECO:0000313" key="10">
    <source>
        <dbReference type="EMBL" id="KAJ1966370.1"/>
    </source>
</evidence>
<dbReference type="Gene3D" id="1.20.1280.290">
    <property type="match status" value="2"/>
</dbReference>
<dbReference type="PIRSF" id="PIRSF023381">
    <property type="entry name" value="MannP-dilichol_defect-1p"/>
    <property type="match status" value="1"/>
</dbReference>
<keyword evidence="3 8" id="KW-0812">Transmembrane</keyword>
<organism evidence="10 11">
    <name type="scientific">Dispira parvispora</name>
    <dbReference type="NCBI Taxonomy" id="1520584"/>
    <lineage>
        <taxon>Eukaryota</taxon>
        <taxon>Fungi</taxon>
        <taxon>Fungi incertae sedis</taxon>
        <taxon>Zoopagomycota</taxon>
        <taxon>Kickxellomycotina</taxon>
        <taxon>Dimargaritomycetes</taxon>
        <taxon>Dimargaritales</taxon>
        <taxon>Dimargaritaceae</taxon>
        <taxon>Dispira</taxon>
    </lineage>
</organism>
<evidence type="ECO:0000256" key="4">
    <source>
        <dbReference type="ARBA" id="ARBA00022737"/>
    </source>
</evidence>
<comment type="similarity">
    <text evidence="7 8">Belongs to the MPDU1 (TC 2.A.43.3) family.</text>
</comment>
<keyword evidence="5 8" id="KW-1133">Transmembrane helix</keyword>
<evidence type="ECO:0000256" key="3">
    <source>
        <dbReference type="ARBA" id="ARBA00022692"/>
    </source>
</evidence>
<dbReference type="OrthoDB" id="271506at2759"/>
<evidence type="ECO:0000256" key="2">
    <source>
        <dbReference type="ARBA" id="ARBA00022448"/>
    </source>
</evidence>
<dbReference type="Pfam" id="PF04193">
    <property type="entry name" value="PQ-loop"/>
    <property type="match status" value="2"/>
</dbReference>
<dbReference type="SMART" id="SM00679">
    <property type="entry name" value="CTNS"/>
    <property type="match status" value="2"/>
</dbReference>
<dbReference type="InterPro" id="IPR016817">
    <property type="entry name" value="MannP-dilichol_defect-1"/>
</dbReference>
<dbReference type="PANTHER" id="PTHR12226">
    <property type="entry name" value="MANNOSE-P-DOLICHOL UTILIZATION DEFECT 1 LEC35 -RELATED"/>
    <property type="match status" value="1"/>
</dbReference>
<dbReference type="PANTHER" id="PTHR12226:SF2">
    <property type="entry name" value="MANNOSE-P-DOLICHOL UTILIZATION DEFECT 1 PROTEIN"/>
    <property type="match status" value="1"/>
</dbReference>
<feature type="transmembrane region" description="Helical" evidence="9">
    <location>
        <begin position="128"/>
        <end position="147"/>
    </location>
</feature>
<evidence type="ECO:0000256" key="1">
    <source>
        <dbReference type="ARBA" id="ARBA00004141"/>
    </source>
</evidence>
<keyword evidence="2" id="KW-0813">Transport</keyword>
<dbReference type="EMBL" id="JANBPY010000518">
    <property type="protein sequence ID" value="KAJ1966370.1"/>
    <property type="molecule type" value="Genomic_DNA"/>
</dbReference>
<evidence type="ECO:0000313" key="11">
    <source>
        <dbReference type="Proteomes" id="UP001150925"/>
    </source>
</evidence>
<feature type="transmembrane region" description="Helical" evidence="9">
    <location>
        <begin position="68"/>
        <end position="91"/>
    </location>
</feature>
<dbReference type="GO" id="GO:0016020">
    <property type="term" value="C:membrane"/>
    <property type="evidence" value="ECO:0007669"/>
    <property type="project" value="UniProtKB-SubCell"/>
</dbReference>
<feature type="transmembrane region" description="Helical" evidence="9">
    <location>
        <begin position="38"/>
        <end position="56"/>
    </location>
</feature>
<dbReference type="AlphaFoldDB" id="A0A9W8E2P1"/>
<evidence type="ECO:0000256" key="5">
    <source>
        <dbReference type="ARBA" id="ARBA00022989"/>
    </source>
</evidence>
<dbReference type="InterPro" id="IPR006603">
    <property type="entry name" value="PQ-loop_rpt"/>
</dbReference>
<keyword evidence="6 8" id="KW-0472">Membrane</keyword>
<evidence type="ECO:0000256" key="8">
    <source>
        <dbReference type="PIRNR" id="PIRNR023381"/>
    </source>
</evidence>
<keyword evidence="4" id="KW-0677">Repeat</keyword>
<feature type="transmembrane region" description="Helical" evidence="9">
    <location>
        <begin position="183"/>
        <end position="203"/>
    </location>
</feature>
<sequence length="254" mass="28118">MRYPSFIRQPAVMMVGERCFSEIAEKFHFDNAVCWKHVVSKGLGFLIVLGGAIVKLPQIYKIVASGSVAGLSLPAFIMETVSMSISVSYNYRNQNPFSTYGESFFLLMQNFVILLLMFLYLGRLNQAVLAAALFTLALYLLNSPTLLNGATMALLQTATIPISLTSRVPQILANYRNGSTGQLAAFTVLNSFIGCLVRVFTTLQEVNDPIILAGFLMASCLHGTLAFQMLYYWNAKQPYGKDPFGMSNDKKKVM</sequence>
<dbReference type="Proteomes" id="UP001150925">
    <property type="component" value="Unassembled WGS sequence"/>
</dbReference>
<comment type="caution">
    <text evidence="10">The sequence shown here is derived from an EMBL/GenBank/DDBJ whole genome shotgun (WGS) entry which is preliminary data.</text>
</comment>
<evidence type="ECO:0000256" key="7">
    <source>
        <dbReference type="ARBA" id="ARBA00038475"/>
    </source>
</evidence>
<comment type="subcellular location">
    <subcellularLocation>
        <location evidence="1 8">Membrane</location>
        <topology evidence="1 8">Multi-pass membrane protein</topology>
    </subcellularLocation>
</comment>
<reference evidence="10" key="1">
    <citation type="submission" date="2022-07" db="EMBL/GenBank/DDBJ databases">
        <title>Phylogenomic reconstructions and comparative analyses of Kickxellomycotina fungi.</title>
        <authorList>
            <person name="Reynolds N.K."/>
            <person name="Stajich J.E."/>
            <person name="Barry K."/>
            <person name="Grigoriev I.V."/>
            <person name="Crous P."/>
            <person name="Smith M.E."/>
        </authorList>
    </citation>
    <scope>NUCLEOTIDE SEQUENCE</scope>
    <source>
        <strain evidence="10">RSA 1196</strain>
    </source>
</reference>
<proteinExistence type="inferred from homology"/>
<feature type="transmembrane region" description="Helical" evidence="9">
    <location>
        <begin position="210"/>
        <end position="233"/>
    </location>
</feature>
<dbReference type="FunFam" id="1.20.1280.290:FF:000006">
    <property type="entry name" value="mannose-P-dolichol utilization defect 1 protein"/>
    <property type="match status" value="1"/>
</dbReference>
<accession>A0A9W8E2P1</accession>
<gene>
    <name evidence="10" type="ORF">IWQ62_002441</name>
</gene>
<name>A0A9W8E2P1_9FUNG</name>